<dbReference type="Proteomes" id="UP000290288">
    <property type="component" value="Unassembled WGS sequence"/>
</dbReference>
<feature type="compositionally biased region" description="Basic and acidic residues" evidence="1">
    <location>
        <begin position="84"/>
        <end position="98"/>
    </location>
</feature>
<dbReference type="STRING" id="2316362.A0A4Q2E1Y7"/>
<feature type="compositionally biased region" description="Polar residues" evidence="1">
    <location>
        <begin position="104"/>
        <end position="113"/>
    </location>
</feature>
<name>A0A4Q2E1Y7_9AGAR</name>
<organism evidence="2 3">
    <name type="scientific">Candolleomyces aberdarensis</name>
    <dbReference type="NCBI Taxonomy" id="2316362"/>
    <lineage>
        <taxon>Eukaryota</taxon>
        <taxon>Fungi</taxon>
        <taxon>Dikarya</taxon>
        <taxon>Basidiomycota</taxon>
        <taxon>Agaricomycotina</taxon>
        <taxon>Agaricomycetes</taxon>
        <taxon>Agaricomycetidae</taxon>
        <taxon>Agaricales</taxon>
        <taxon>Agaricineae</taxon>
        <taxon>Psathyrellaceae</taxon>
        <taxon>Candolleomyces</taxon>
    </lineage>
</organism>
<evidence type="ECO:0000313" key="3">
    <source>
        <dbReference type="Proteomes" id="UP000290288"/>
    </source>
</evidence>
<keyword evidence="3" id="KW-1185">Reference proteome</keyword>
<feature type="region of interest" description="Disordered" evidence="1">
    <location>
        <begin position="1"/>
        <end position="145"/>
    </location>
</feature>
<dbReference type="AlphaFoldDB" id="A0A4Q2E1Y7"/>
<evidence type="ECO:0000256" key="1">
    <source>
        <dbReference type="SAM" id="MobiDB-lite"/>
    </source>
</evidence>
<gene>
    <name evidence="2" type="ORF">EST38_g53</name>
</gene>
<accession>A0A4Q2E1Y7</accession>
<protein>
    <submittedName>
        <fullName evidence="2">Uncharacterized protein</fullName>
    </submittedName>
</protein>
<feature type="compositionally biased region" description="Low complexity" evidence="1">
    <location>
        <begin position="127"/>
        <end position="140"/>
    </location>
</feature>
<comment type="caution">
    <text evidence="2">The sequence shown here is derived from an EMBL/GenBank/DDBJ whole genome shotgun (WGS) entry which is preliminary data.</text>
</comment>
<dbReference type="OrthoDB" id="342024at2759"/>
<reference evidence="2 3" key="1">
    <citation type="submission" date="2019-01" db="EMBL/GenBank/DDBJ databases">
        <title>Draft genome sequence of Psathyrella aberdarensis IHI B618.</title>
        <authorList>
            <person name="Buettner E."/>
            <person name="Kellner H."/>
        </authorList>
    </citation>
    <scope>NUCLEOTIDE SEQUENCE [LARGE SCALE GENOMIC DNA]</scope>
    <source>
        <strain evidence="2 3">IHI B618</strain>
    </source>
</reference>
<evidence type="ECO:0000313" key="2">
    <source>
        <dbReference type="EMBL" id="RXW25764.1"/>
    </source>
</evidence>
<proteinExistence type="predicted"/>
<sequence>MMPKLDLVPLQSPGAVSPNQPSPGRPSKLALKAKRAHERAQMPPTPPALPEPEYKSPVLPIFQPSPIHARAAPSPFASLLVDDSQSHLETKEGSEKGKKTPSSRNTVLSTTDSADSHPHRRKKKHISPPSAASGSSKPFAFDVPSPDDIVLQARKGTNLGRSALSSS</sequence>
<dbReference type="EMBL" id="SDEE01000001">
    <property type="protein sequence ID" value="RXW25764.1"/>
    <property type="molecule type" value="Genomic_DNA"/>
</dbReference>